<evidence type="ECO:0000313" key="2">
    <source>
        <dbReference type="Proteomes" id="UP000270034"/>
    </source>
</evidence>
<accession>A0A2Z5ZGQ3</accession>
<proteinExistence type="predicted"/>
<protein>
    <submittedName>
        <fullName evidence="1">Uncharacterized protein</fullName>
    </submittedName>
</protein>
<evidence type="ECO:0000313" key="1">
    <source>
        <dbReference type="EMBL" id="BBC79884.1"/>
    </source>
</evidence>
<dbReference type="Proteomes" id="UP000270034">
    <property type="component" value="Chromosome"/>
</dbReference>
<dbReference type="EMBL" id="AP018515">
    <property type="protein sequence ID" value="BBC79884.1"/>
    <property type="molecule type" value="Genomic_DNA"/>
</dbReference>
<gene>
    <name evidence="1" type="ORF">AcetOrient_orf02308</name>
</gene>
<dbReference type="KEGG" id="aot:AcetOri_orf02308"/>
<name>A0A2Z5ZGQ3_9PROT</name>
<reference evidence="1 2" key="1">
    <citation type="submission" date="2018-02" db="EMBL/GenBank/DDBJ databases">
        <title>Acetobacter orientalis genome.</title>
        <authorList>
            <person name="Nakashima N."/>
            <person name="Tamura T."/>
        </authorList>
    </citation>
    <scope>NUCLEOTIDE SEQUENCE [LARGE SCALE GENOMIC DNA]</scope>
    <source>
        <strain evidence="1 2">FAN1</strain>
    </source>
</reference>
<sequence length="41" mass="4559">MAFILACPWVGAFAWLMGTPATQAGLKLSYKSMLNSRKKRI</sequence>
<dbReference type="AlphaFoldDB" id="A0A2Z5ZGQ3"/>
<organism evidence="1 2">
    <name type="scientific">Acetobacter orientalis</name>
    <dbReference type="NCBI Taxonomy" id="146474"/>
    <lineage>
        <taxon>Bacteria</taxon>
        <taxon>Pseudomonadati</taxon>
        <taxon>Pseudomonadota</taxon>
        <taxon>Alphaproteobacteria</taxon>
        <taxon>Acetobacterales</taxon>
        <taxon>Acetobacteraceae</taxon>
        <taxon>Acetobacter</taxon>
    </lineage>
</organism>